<organism evidence="3 4">
    <name type="scientific">Protopolystoma xenopodis</name>
    <dbReference type="NCBI Taxonomy" id="117903"/>
    <lineage>
        <taxon>Eukaryota</taxon>
        <taxon>Metazoa</taxon>
        <taxon>Spiralia</taxon>
        <taxon>Lophotrochozoa</taxon>
        <taxon>Platyhelminthes</taxon>
        <taxon>Monogenea</taxon>
        <taxon>Polyopisthocotylea</taxon>
        <taxon>Polystomatidea</taxon>
        <taxon>Polystomatidae</taxon>
        <taxon>Protopolystoma</taxon>
    </lineage>
</organism>
<dbReference type="SMART" id="SM00160">
    <property type="entry name" value="RanBD"/>
    <property type="match status" value="1"/>
</dbReference>
<proteinExistence type="predicted"/>
<dbReference type="OrthoDB" id="2357150at2759"/>
<gene>
    <name evidence="3" type="ORF">PXEA_LOCUS35996</name>
</gene>
<dbReference type="Proteomes" id="UP000784294">
    <property type="component" value="Unassembled WGS sequence"/>
</dbReference>
<dbReference type="AlphaFoldDB" id="A0A448XQT4"/>
<accession>A0A448XQT4</accession>
<dbReference type="GO" id="GO:0005737">
    <property type="term" value="C:cytoplasm"/>
    <property type="evidence" value="ECO:0007669"/>
    <property type="project" value="TreeGrafter"/>
</dbReference>
<feature type="compositionally biased region" description="Polar residues" evidence="1">
    <location>
        <begin position="351"/>
        <end position="362"/>
    </location>
</feature>
<dbReference type="EMBL" id="CAAALY010275095">
    <property type="protein sequence ID" value="VEL42556.1"/>
    <property type="molecule type" value="Genomic_DNA"/>
</dbReference>
<keyword evidence="4" id="KW-1185">Reference proteome</keyword>
<reference evidence="3" key="1">
    <citation type="submission" date="2018-11" db="EMBL/GenBank/DDBJ databases">
        <authorList>
            <consortium name="Pathogen Informatics"/>
        </authorList>
    </citation>
    <scope>NUCLEOTIDE SEQUENCE</scope>
</reference>
<dbReference type="PROSITE" id="PS50196">
    <property type="entry name" value="RANBD1"/>
    <property type="match status" value="1"/>
</dbReference>
<dbReference type="PANTHER" id="PTHR23138:SF87">
    <property type="entry name" value="E3 SUMO-PROTEIN LIGASE RANBP2"/>
    <property type="match status" value="1"/>
</dbReference>
<evidence type="ECO:0000259" key="2">
    <source>
        <dbReference type="PROSITE" id="PS50196"/>
    </source>
</evidence>
<dbReference type="GO" id="GO:0005643">
    <property type="term" value="C:nuclear pore"/>
    <property type="evidence" value="ECO:0007669"/>
    <property type="project" value="TreeGrafter"/>
</dbReference>
<dbReference type="InterPro" id="IPR000156">
    <property type="entry name" value="Ran_bind_dom"/>
</dbReference>
<dbReference type="PANTHER" id="PTHR23138">
    <property type="entry name" value="RAN BINDING PROTEIN"/>
    <property type="match status" value="1"/>
</dbReference>
<name>A0A448XQT4_9PLAT</name>
<evidence type="ECO:0000256" key="1">
    <source>
        <dbReference type="SAM" id="MobiDB-lite"/>
    </source>
</evidence>
<protein>
    <recommendedName>
        <fullName evidence="2">RanBD1 domain-containing protein</fullName>
    </recommendedName>
</protein>
<feature type="region of interest" description="Disordered" evidence="1">
    <location>
        <begin position="312"/>
        <end position="383"/>
    </location>
</feature>
<dbReference type="SUPFAM" id="SSF50729">
    <property type="entry name" value="PH domain-like"/>
    <property type="match status" value="1"/>
</dbReference>
<feature type="domain" description="RanBD1" evidence="2">
    <location>
        <begin position="127"/>
        <end position="294"/>
    </location>
</feature>
<evidence type="ECO:0000313" key="4">
    <source>
        <dbReference type="Proteomes" id="UP000784294"/>
    </source>
</evidence>
<sequence>MFSFLSVSKSSIDSSQPDAPLSTCSYSTSATTCITQTGPSKPLFQFQFFNDRSASVKSPGDNTLSFGVPNSGTQKHQFMFSFPPHKPSTSPHLPDESPNVSIQNVASVGGGDEDDCEVVPVDEDRLHFKPILDHLPDCVEPYTGEEGETVVFSARSKLFRWSGTGEKTWRERGIGELKLLHSENSDGSMPHTRLIMRRDQVFKVCANHRITGDMELSPMSAGAGAEGIGTKAWTWRALDFSEPANVADIESEMNKSVNPNEEPTVTSIGRPELFAVRFKTVELAEAFKIAFEAAVLAASADNLTKYGEKLKKGQTWKADDMNKEHEEEKHKDIMKREHLESPTSKDLLHQSALSTLPSSERLGQSDKTNKPSSADSAQHKYRSLDLDSDVDGDVIFISVKPEVSLA</sequence>
<comment type="caution">
    <text evidence="3">The sequence shown here is derived from an EMBL/GenBank/DDBJ whole genome shotgun (WGS) entry which is preliminary data.</text>
</comment>
<dbReference type="GO" id="GO:0005096">
    <property type="term" value="F:GTPase activator activity"/>
    <property type="evidence" value="ECO:0007669"/>
    <property type="project" value="TreeGrafter"/>
</dbReference>
<dbReference type="InterPro" id="IPR045255">
    <property type="entry name" value="RanBP1-like"/>
</dbReference>
<dbReference type="InterPro" id="IPR011993">
    <property type="entry name" value="PH-like_dom_sf"/>
</dbReference>
<feature type="compositionally biased region" description="Basic and acidic residues" evidence="1">
    <location>
        <begin position="312"/>
        <end position="340"/>
    </location>
</feature>
<evidence type="ECO:0000313" key="3">
    <source>
        <dbReference type="EMBL" id="VEL42556.1"/>
    </source>
</evidence>
<dbReference type="Gene3D" id="2.30.29.30">
    <property type="entry name" value="Pleckstrin-homology domain (PH domain)/Phosphotyrosine-binding domain (PTB)"/>
    <property type="match status" value="1"/>
</dbReference>
<dbReference type="Pfam" id="PF00638">
    <property type="entry name" value="Ran_BP1"/>
    <property type="match status" value="1"/>
</dbReference>